<feature type="transmembrane region" description="Helical" evidence="1">
    <location>
        <begin position="252"/>
        <end position="270"/>
    </location>
</feature>
<evidence type="ECO:0000313" key="2">
    <source>
        <dbReference type="EMBL" id="MBK1705405.1"/>
    </source>
</evidence>
<sequence length="304" mass="31050">MPASTCSSDGTGTRESWAIAALLFGSTLWGLYWWPLRLLEQAGLDGLWALLFVYGGATLVLLLPARTALRPWRRALPAMAGIGLSGAVSGIAFGLGVIEGQVARVLILFYLAPVWSVLMARFVLREPLTPVTLPALAVALVGAAMMLIGGDRGALAGLAPADALGLVAGLAFAATNLQLRAGRALPLSLKALASAYLAPPLALIAAMLLDVPLTASPSVIASALLLGASWMSAMIVAVQIGVRALPLQRSSVLLLFELVVGAVSAALIAGEALGPWELAGGLGIVGAGLAVVRSGSASRPGRRR</sequence>
<reference evidence="2" key="2">
    <citation type="journal article" date="2020" name="Microorganisms">
        <title>Osmotic Adaptation and Compatible Solute Biosynthesis of Phototrophic Bacteria as Revealed from Genome Analyses.</title>
        <authorList>
            <person name="Imhoff J.F."/>
            <person name="Rahn T."/>
            <person name="Kunzel S."/>
            <person name="Keller A."/>
            <person name="Neulinger S.C."/>
        </authorList>
    </citation>
    <scope>NUCLEOTIDE SEQUENCE</scope>
    <source>
        <strain evidence="2">DSM 11080</strain>
    </source>
</reference>
<evidence type="ECO:0000256" key="1">
    <source>
        <dbReference type="SAM" id="Phobius"/>
    </source>
</evidence>
<dbReference type="SUPFAM" id="SSF103481">
    <property type="entry name" value="Multidrug resistance efflux transporter EmrE"/>
    <property type="match status" value="1"/>
</dbReference>
<evidence type="ECO:0000313" key="3">
    <source>
        <dbReference type="Proteomes" id="UP001296776"/>
    </source>
</evidence>
<proteinExistence type="predicted"/>
<feature type="transmembrane region" description="Helical" evidence="1">
    <location>
        <begin position="75"/>
        <end position="98"/>
    </location>
</feature>
<dbReference type="Proteomes" id="UP001296776">
    <property type="component" value="Unassembled WGS sequence"/>
</dbReference>
<organism evidence="2 3">
    <name type="scientific">Halochromatium glycolicum</name>
    <dbReference type="NCBI Taxonomy" id="85075"/>
    <lineage>
        <taxon>Bacteria</taxon>
        <taxon>Pseudomonadati</taxon>
        <taxon>Pseudomonadota</taxon>
        <taxon>Gammaproteobacteria</taxon>
        <taxon>Chromatiales</taxon>
        <taxon>Chromatiaceae</taxon>
        <taxon>Halochromatium</taxon>
    </lineage>
</organism>
<feature type="transmembrane region" description="Helical" evidence="1">
    <location>
        <begin position="154"/>
        <end position="175"/>
    </location>
</feature>
<feature type="transmembrane region" description="Helical" evidence="1">
    <location>
        <begin position="220"/>
        <end position="240"/>
    </location>
</feature>
<feature type="transmembrane region" description="Helical" evidence="1">
    <location>
        <begin position="131"/>
        <end position="148"/>
    </location>
</feature>
<gene>
    <name evidence="2" type="ORF">CKO40_12815</name>
</gene>
<accession>A0AAJ0U521</accession>
<comment type="caution">
    <text evidence="2">The sequence shown here is derived from an EMBL/GenBank/DDBJ whole genome shotgun (WGS) entry which is preliminary data.</text>
</comment>
<feature type="transmembrane region" description="Helical" evidence="1">
    <location>
        <begin position="17"/>
        <end position="34"/>
    </location>
</feature>
<feature type="transmembrane region" description="Helical" evidence="1">
    <location>
        <begin position="276"/>
        <end position="295"/>
    </location>
</feature>
<feature type="transmembrane region" description="Helical" evidence="1">
    <location>
        <begin position="104"/>
        <end position="124"/>
    </location>
</feature>
<keyword evidence="1" id="KW-1133">Transmembrane helix</keyword>
<evidence type="ECO:0008006" key="4">
    <source>
        <dbReference type="Google" id="ProtNLM"/>
    </source>
</evidence>
<dbReference type="EMBL" id="NRSJ01000021">
    <property type="protein sequence ID" value="MBK1705405.1"/>
    <property type="molecule type" value="Genomic_DNA"/>
</dbReference>
<name>A0AAJ0U521_9GAMM</name>
<dbReference type="AlphaFoldDB" id="A0AAJ0U521"/>
<feature type="transmembrane region" description="Helical" evidence="1">
    <location>
        <begin position="46"/>
        <end position="63"/>
    </location>
</feature>
<dbReference type="RefSeq" id="WP_200346613.1">
    <property type="nucleotide sequence ID" value="NZ_NRSJ01000021.1"/>
</dbReference>
<feature type="transmembrane region" description="Helical" evidence="1">
    <location>
        <begin position="187"/>
        <end position="208"/>
    </location>
</feature>
<dbReference type="InterPro" id="IPR037185">
    <property type="entry name" value="EmrE-like"/>
</dbReference>
<keyword evidence="1" id="KW-0472">Membrane</keyword>
<reference evidence="2" key="1">
    <citation type="submission" date="2017-08" db="EMBL/GenBank/DDBJ databases">
        <authorList>
            <person name="Imhoff J.F."/>
            <person name="Rahn T."/>
            <person name="Kuenzel S."/>
            <person name="Neulinger S.C."/>
        </authorList>
    </citation>
    <scope>NUCLEOTIDE SEQUENCE</scope>
    <source>
        <strain evidence="2">DSM 11080</strain>
    </source>
</reference>
<keyword evidence="3" id="KW-1185">Reference proteome</keyword>
<protein>
    <recommendedName>
        <fullName evidence="4">EamA domain-containing membrane protein RarD</fullName>
    </recommendedName>
</protein>
<keyword evidence="1" id="KW-0812">Transmembrane</keyword>